<dbReference type="SUPFAM" id="SSF56112">
    <property type="entry name" value="Protein kinase-like (PK-like)"/>
    <property type="match status" value="1"/>
</dbReference>
<evidence type="ECO:0000256" key="1">
    <source>
        <dbReference type="SAM" id="MobiDB-lite"/>
    </source>
</evidence>
<reference evidence="4" key="1">
    <citation type="submission" date="2013-09" db="EMBL/GenBank/DDBJ databases">
        <title>The Genome Sequence of Anopheles maculatus species B.</title>
        <authorList>
            <consortium name="The Broad Institute Genomics Platform"/>
            <person name="Neafsey D.E."/>
            <person name="Besansky N."/>
            <person name="Howell P."/>
            <person name="Walton C."/>
            <person name="Young S.K."/>
            <person name="Zeng Q."/>
            <person name="Gargeya S."/>
            <person name="Fitzgerald M."/>
            <person name="Haas B."/>
            <person name="Abouelleil A."/>
            <person name="Allen A.W."/>
            <person name="Alvarado L."/>
            <person name="Arachchi H.M."/>
            <person name="Berlin A.M."/>
            <person name="Chapman S.B."/>
            <person name="Gainer-Dewar J."/>
            <person name="Goldberg J."/>
            <person name="Griggs A."/>
            <person name="Gujja S."/>
            <person name="Hansen M."/>
            <person name="Howarth C."/>
            <person name="Imamovic A."/>
            <person name="Ireland A."/>
            <person name="Larimer J."/>
            <person name="McCowan C."/>
            <person name="Murphy C."/>
            <person name="Pearson M."/>
            <person name="Poon T.W."/>
            <person name="Priest M."/>
            <person name="Roberts A."/>
            <person name="Saif S."/>
            <person name="Shea T."/>
            <person name="Sisk P."/>
            <person name="Sykes S."/>
            <person name="Wortman J."/>
            <person name="Nusbaum C."/>
            <person name="Birren B."/>
        </authorList>
    </citation>
    <scope>NUCLEOTIDE SEQUENCE [LARGE SCALE GENOMIC DNA]</scope>
    <source>
        <strain evidence="4">maculatus3</strain>
    </source>
</reference>
<sequence length="214" mass="23977">MKNCSLTTNTGITHRDLKPDNILLENNNEYTLLKVSDFGLSKFVRKNSVMRTICGTPLYVAPEVLQTGGRGSYTRKVDIWSMGVVLFTMLSGTLPFSDDYGSPAVEQIKRASFKMRHTVWSRVSPQAKKLIYEILSVDPNARPSIDELLRSSWLRDPDVIRKAERLMNISLMVEEAPTAGRNTASDVENNNASGGSSSFAPPSKRKRFYDRIKA</sequence>
<feature type="compositionally biased region" description="Polar residues" evidence="1">
    <location>
        <begin position="180"/>
        <end position="189"/>
    </location>
</feature>
<dbReference type="SMART" id="SM00220">
    <property type="entry name" value="S_TKc"/>
    <property type="match status" value="1"/>
</dbReference>
<proteinExistence type="predicted"/>
<evidence type="ECO:0000313" key="4">
    <source>
        <dbReference type="Proteomes" id="UP000075901"/>
    </source>
</evidence>
<dbReference type="PANTHER" id="PTHR24347">
    <property type="entry name" value="SERINE/THREONINE-PROTEIN KINASE"/>
    <property type="match status" value="1"/>
</dbReference>
<feature type="region of interest" description="Disordered" evidence="1">
    <location>
        <begin position="179"/>
        <end position="214"/>
    </location>
</feature>
<keyword evidence="4" id="KW-1185">Reference proteome</keyword>
<dbReference type="GO" id="GO:0005524">
    <property type="term" value="F:ATP binding"/>
    <property type="evidence" value="ECO:0007669"/>
    <property type="project" value="InterPro"/>
</dbReference>
<evidence type="ECO:0000259" key="2">
    <source>
        <dbReference type="PROSITE" id="PS50011"/>
    </source>
</evidence>
<dbReference type="InterPro" id="IPR011009">
    <property type="entry name" value="Kinase-like_dom_sf"/>
</dbReference>
<dbReference type="EnsemblMetazoa" id="AMAM001832-RA">
    <property type="protein sequence ID" value="AMAM001832-PA"/>
    <property type="gene ID" value="AMAM001832"/>
</dbReference>
<dbReference type="Proteomes" id="UP000075901">
    <property type="component" value="Unassembled WGS sequence"/>
</dbReference>
<dbReference type="VEuPathDB" id="VectorBase:AMAM001832"/>
<feature type="compositionally biased region" description="Low complexity" evidence="1">
    <location>
        <begin position="190"/>
        <end position="202"/>
    </location>
</feature>
<accession>A0A182S8J7</accession>
<dbReference type="InterPro" id="IPR000719">
    <property type="entry name" value="Prot_kinase_dom"/>
</dbReference>
<reference evidence="3" key="2">
    <citation type="submission" date="2020-05" db="UniProtKB">
        <authorList>
            <consortium name="EnsemblMetazoa"/>
        </authorList>
    </citation>
    <scope>IDENTIFICATION</scope>
    <source>
        <strain evidence="3">maculatus3</strain>
    </source>
</reference>
<name>A0A182S8J7_9DIPT</name>
<dbReference type="InterPro" id="IPR008271">
    <property type="entry name" value="Ser/Thr_kinase_AS"/>
</dbReference>
<feature type="domain" description="Protein kinase" evidence="2">
    <location>
        <begin position="1"/>
        <end position="154"/>
    </location>
</feature>
<dbReference type="PROSITE" id="PS00108">
    <property type="entry name" value="PROTEIN_KINASE_ST"/>
    <property type="match status" value="1"/>
</dbReference>
<dbReference type="AlphaFoldDB" id="A0A182S8J7"/>
<organism evidence="3 4">
    <name type="scientific">Anopheles maculatus</name>
    <dbReference type="NCBI Taxonomy" id="74869"/>
    <lineage>
        <taxon>Eukaryota</taxon>
        <taxon>Metazoa</taxon>
        <taxon>Ecdysozoa</taxon>
        <taxon>Arthropoda</taxon>
        <taxon>Hexapoda</taxon>
        <taxon>Insecta</taxon>
        <taxon>Pterygota</taxon>
        <taxon>Neoptera</taxon>
        <taxon>Endopterygota</taxon>
        <taxon>Diptera</taxon>
        <taxon>Nematocera</taxon>
        <taxon>Culicoidea</taxon>
        <taxon>Culicidae</taxon>
        <taxon>Anophelinae</taxon>
        <taxon>Anopheles</taxon>
        <taxon>Anopheles maculatus group</taxon>
    </lineage>
</organism>
<evidence type="ECO:0000313" key="3">
    <source>
        <dbReference type="EnsemblMetazoa" id="AMAM001832-PA"/>
    </source>
</evidence>
<dbReference type="PROSITE" id="PS50011">
    <property type="entry name" value="PROTEIN_KINASE_DOM"/>
    <property type="match status" value="1"/>
</dbReference>
<dbReference type="GO" id="GO:0004672">
    <property type="term" value="F:protein kinase activity"/>
    <property type="evidence" value="ECO:0007669"/>
    <property type="project" value="InterPro"/>
</dbReference>
<dbReference type="Gene3D" id="1.10.510.10">
    <property type="entry name" value="Transferase(Phosphotransferase) domain 1"/>
    <property type="match status" value="1"/>
</dbReference>
<dbReference type="Pfam" id="PF00069">
    <property type="entry name" value="Pkinase"/>
    <property type="match status" value="1"/>
</dbReference>
<protein>
    <recommendedName>
        <fullName evidence="2">Protein kinase domain-containing protein</fullName>
    </recommendedName>
</protein>